<dbReference type="AlphaFoldDB" id="A0AAE9L9Q9"/>
<protein>
    <submittedName>
        <fullName evidence="2">Phosphopantetheine-binding protein</fullName>
    </submittedName>
</protein>
<dbReference type="InterPro" id="IPR009081">
    <property type="entry name" value="PP-bd_ACP"/>
</dbReference>
<dbReference type="InterPro" id="IPR036736">
    <property type="entry name" value="ACP-like_sf"/>
</dbReference>
<dbReference type="RefSeq" id="WP_250261291.1">
    <property type="nucleotide sequence ID" value="NZ_CP097770.1"/>
</dbReference>
<evidence type="ECO:0000313" key="3">
    <source>
        <dbReference type="Proteomes" id="UP001055784"/>
    </source>
</evidence>
<feature type="domain" description="Carrier" evidence="1">
    <location>
        <begin position="4"/>
        <end position="85"/>
    </location>
</feature>
<dbReference type="PROSITE" id="PS50075">
    <property type="entry name" value="CARRIER"/>
    <property type="match status" value="1"/>
</dbReference>
<gene>
    <name evidence="2" type="ORF">MF626_001298</name>
</gene>
<accession>A0AAE9L9Q9</accession>
<name>A0AAE9L9Q9_PAEPO</name>
<evidence type="ECO:0000313" key="2">
    <source>
        <dbReference type="EMBL" id="URJ51847.1"/>
    </source>
</evidence>
<organism evidence="2 3">
    <name type="scientific">Paenibacillus polymyxa</name>
    <name type="common">Bacillus polymyxa</name>
    <dbReference type="NCBI Taxonomy" id="1406"/>
    <lineage>
        <taxon>Bacteria</taxon>
        <taxon>Bacillati</taxon>
        <taxon>Bacillota</taxon>
        <taxon>Bacilli</taxon>
        <taxon>Bacillales</taxon>
        <taxon>Paenibacillaceae</taxon>
        <taxon>Paenibacillus</taxon>
    </lineage>
</organism>
<reference evidence="2" key="1">
    <citation type="submission" date="2022-11" db="EMBL/GenBank/DDBJ databases">
        <authorList>
            <person name="Vasilchenko N.G."/>
            <person name="Prazdnova E.V."/>
            <person name="Gorovtsov A.V."/>
            <person name="Chistyakov V.A."/>
            <person name="Pak M.L."/>
        </authorList>
    </citation>
    <scope>NUCLEOTIDE SEQUENCE</scope>
    <source>
        <strain evidence="2">R 4.5</strain>
    </source>
</reference>
<dbReference type="SUPFAM" id="SSF47336">
    <property type="entry name" value="ACP-like"/>
    <property type="match status" value="1"/>
</dbReference>
<sequence>MRKQPCLERIQNLIHQKIPDYDKQRINANTLLKEIWIQMNSMQMITFVVELETEFGLELPDELVGNMAGSHLTVGDLADLIKSYQDHL</sequence>
<dbReference type="Pfam" id="PF00550">
    <property type="entry name" value="PP-binding"/>
    <property type="match status" value="1"/>
</dbReference>
<dbReference type="Proteomes" id="UP001055784">
    <property type="component" value="Chromosome"/>
</dbReference>
<evidence type="ECO:0000259" key="1">
    <source>
        <dbReference type="PROSITE" id="PS50075"/>
    </source>
</evidence>
<dbReference type="Gene3D" id="1.10.1200.10">
    <property type="entry name" value="ACP-like"/>
    <property type="match status" value="1"/>
</dbReference>
<proteinExistence type="predicted"/>
<dbReference type="EMBL" id="CP097770">
    <property type="protein sequence ID" value="URJ51847.1"/>
    <property type="molecule type" value="Genomic_DNA"/>
</dbReference>